<protein>
    <submittedName>
        <fullName evidence="1">Abi family protein</fullName>
    </submittedName>
</protein>
<dbReference type="Pfam" id="PF07751">
    <property type="entry name" value="Abi_2"/>
    <property type="match status" value="1"/>
</dbReference>
<evidence type="ECO:0000313" key="1">
    <source>
        <dbReference type="EMBL" id="MFM1524940.1"/>
    </source>
</evidence>
<dbReference type="EMBL" id="JBFNFH010000008">
    <property type="protein sequence ID" value="MFM1524940.1"/>
    <property type="molecule type" value="Genomic_DNA"/>
</dbReference>
<evidence type="ECO:0000313" key="2">
    <source>
        <dbReference type="Proteomes" id="UP001629536"/>
    </source>
</evidence>
<proteinExistence type="predicted"/>
<comment type="caution">
    <text evidence="1">The sequence shown here is derived from an EMBL/GenBank/DDBJ whole genome shotgun (WGS) entry which is preliminary data.</text>
</comment>
<gene>
    <name evidence="1" type="ORF">ABGF40_04565</name>
</gene>
<accession>A0ABW9F7C7</accession>
<dbReference type="Proteomes" id="UP001629536">
    <property type="component" value="Unassembled WGS sequence"/>
</dbReference>
<keyword evidence="2" id="KW-1185">Reference proteome</keyword>
<dbReference type="InterPro" id="IPR011664">
    <property type="entry name" value="Abi_system_AbiD/AbiF-like"/>
</dbReference>
<sequence>MAREKEFKSLDEQVDIQINDRKLKFSNRDNLKRDLLTKNYFNFINGFEDIFLSKSNLRKIYKRASYSDFKRLYKLDRMVSVYLFEEITKIETQIKTAISYYFSQKYCSSGLNSNLNYLDKNNYYGANSSGASIDDIKMFNRHMLFSSKKEHTQQ</sequence>
<reference evidence="1 2" key="1">
    <citation type="journal article" date="2024" name="Front. Microbiol.">
        <title>Pangenomic and biochemical analyses of Helcococcus ovis reveal widespread tetracycline resistance and a novel bacterial species, Helcococcus bovis.</title>
        <authorList>
            <person name="Cunha F."/>
            <person name="Zhai Y."/>
            <person name="Casaro S."/>
            <person name="Jones K.L."/>
            <person name="Hernandez M."/>
            <person name="Bisinotto R.S."/>
            <person name="Kariyawasam S."/>
            <person name="Brown M.B."/>
            <person name="Phillips A."/>
            <person name="Jeong K.C."/>
            <person name="Galvao K.N."/>
        </authorList>
    </citation>
    <scope>NUCLEOTIDE SEQUENCE [LARGE SCALE GENOMIC DNA]</scope>
    <source>
        <strain evidence="1 2">KG197</strain>
    </source>
</reference>
<organism evidence="1 2">
    <name type="scientific">Helcococcus bovis</name>
    <dbReference type="NCBI Taxonomy" id="3153252"/>
    <lineage>
        <taxon>Bacteria</taxon>
        <taxon>Bacillati</taxon>
        <taxon>Bacillota</taxon>
        <taxon>Tissierellia</taxon>
        <taxon>Tissierellales</taxon>
        <taxon>Peptoniphilaceae</taxon>
        <taxon>Helcococcus</taxon>
    </lineage>
</organism>
<name>A0ABW9F7C7_9FIRM</name>
<dbReference type="RefSeq" id="WP_408126580.1">
    <property type="nucleotide sequence ID" value="NZ_JBFNFH010000008.1"/>
</dbReference>